<keyword evidence="2" id="KW-0813">Transport</keyword>
<feature type="domain" description="Leucine-binding protein" evidence="6">
    <location>
        <begin position="26"/>
        <end position="382"/>
    </location>
</feature>
<dbReference type="InterPro" id="IPR051010">
    <property type="entry name" value="BCAA_transport"/>
</dbReference>
<dbReference type="PANTHER" id="PTHR30483:SF38">
    <property type="entry name" value="BLR7848 PROTEIN"/>
    <property type="match status" value="1"/>
</dbReference>
<dbReference type="InterPro" id="IPR000709">
    <property type="entry name" value="Leu_Ile_Val-bd"/>
</dbReference>
<dbReference type="PRINTS" id="PR00337">
    <property type="entry name" value="LEUILEVALBP"/>
</dbReference>
<dbReference type="SUPFAM" id="SSF53822">
    <property type="entry name" value="Periplasmic binding protein-like I"/>
    <property type="match status" value="1"/>
</dbReference>
<sequence>MFKKILITCLLCLMTAGAVDSAGTQPIKIGALFAESGKVADVGTASRLVAEMTLKEINAGGGILGRTVEMVVYDTESDPNVALRMARQLVEKDGVLAIIGPTSTGSGMAIKKYTEENEIPVIMTVGGDPVIAGGKFGPYAWTFKVPQRSSTAVRKIYENLQAKGVSTVALLTASDGFGQDGLRHLEALADEFGITVAAKETMDPQAMDFSAQAFKLSMAGPQAVIIWTMGPSGAVATKNFANLPGDKPLLVQCHGIPGPKFLELAGSAAEGVIMPGTKIMAPDYLADDDPQKSVILKFIEDYTAQGYGEKFPLNTHSGYAFDAVTLLKAGLEKAGAAERTALRDALETLQGVVGVSGVFSLTPEDHNGLGTDSMIMLEVQDGQYRLAE</sequence>
<gene>
    <name evidence="7" type="ORF">DPQ33_15250</name>
</gene>
<evidence type="ECO:0000256" key="5">
    <source>
        <dbReference type="SAM" id="SignalP"/>
    </source>
</evidence>
<accession>A0A7M3MBK8</accession>
<dbReference type="OrthoDB" id="9791590at2"/>
<dbReference type="Proteomes" id="UP000448292">
    <property type="component" value="Unassembled WGS sequence"/>
</dbReference>
<reference evidence="7 8" key="1">
    <citation type="submission" date="2018-06" db="EMBL/GenBank/DDBJ databases">
        <title>Complete genome of Desulfovibrio indonesiensis P37SLT.</title>
        <authorList>
            <person name="Crispim J.S."/>
            <person name="Vidigal P.M.P."/>
            <person name="Silva L.C.F."/>
            <person name="Laguardia C.N."/>
            <person name="Araujo L.C."/>
            <person name="Dias R.S."/>
            <person name="Sousa M.P."/>
            <person name="Paula S.O."/>
            <person name="Silva C."/>
        </authorList>
    </citation>
    <scope>NUCLEOTIDE SEQUENCE [LARGE SCALE GENOMIC DNA]</scope>
    <source>
        <strain evidence="7 8">P37SLT</strain>
    </source>
</reference>
<comment type="similarity">
    <text evidence="1">Belongs to the leucine-binding protein family.</text>
</comment>
<dbReference type="AlphaFoldDB" id="A0A7M3MBK8"/>
<dbReference type="Gene3D" id="3.40.50.2300">
    <property type="match status" value="2"/>
</dbReference>
<evidence type="ECO:0000256" key="3">
    <source>
        <dbReference type="ARBA" id="ARBA00022729"/>
    </source>
</evidence>
<feature type="chain" id="PRO_5029818536" evidence="5">
    <location>
        <begin position="22"/>
        <end position="388"/>
    </location>
</feature>
<evidence type="ECO:0000313" key="8">
    <source>
        <dbReference type="Proteomes" id="UP000448292"/>
    </source>
</evidence>
<keyword evidence="8" id="KW-1185">Reference proteome</keyword>
<keyword evidence="4" id="KW-0029">Amino-acid transport</keyword>
<dbReference type="EMBL" id="QMIE01000016">
    <property type="protein sequence ID" value="TVM15572.1"/>
    <property type="molecule type" value="Genomic_DNA"/>
</dbReference>
<feature type="signal peptide" evidence="5">
    <location>
        <begin position="1"/>
        <end position="21"/>
    </location>
</feature>
<dbReference type="InterPro" id="IPR028082">
    <property type="entry name" value="Peripla_BP_I"/>
</dbReference>
<evidence type="ECO:0000259" key="6">
    <source>
        <dbReference type="Pfam" id="PF13458"/>
    </source>
</evidence>
<dbReference type="GO" id="GO:0006865">
    <property type="term" value="P:amino acid transport"/>
    <property type="evidence" value="ECO:0007669"/>
    <property type="project" value="UniProtKB-KW"/>
</dbReference>
<evidence type="ECO:0000256" key="2">
    <source>
        <dbReference type="ARBA" id="ARBA00022448"/>
    </source>
</evidence>
<dbReference type="PANTHER" id="PTHR30483">
    <property type="entry name" value="LEUCINE-SPECIFIC-BINDING PROTEIN"/>
    <property type="match status" value="1"/>
</dbReference>
<evidence type="ECO:0000313" key="7">
    <source>
        <dbReference type="EMBL" id="TVM15572.1"/>
    </source>
</evidence>
<dbReference type="InterPro" id="IPR028081">
    <property type="entry name" value="Leu-bd"/>
</dbReference>
<comment type="caution">
    <text evidence="7">The sequence shown here is derived from an EMBL/GenBank/DDBJ whole genome shotgun (WGS) entry which is preliminary data.</text>
</comment>
<keyword evidence="3 5" id="KW-0732">Signal</keyword>
<organism evidence="7 8">
    <name type="scientific">Oceanidesulfovibrio indonesiensis</name>
    <dbReference type="NCBI Taxonomy" id="54767"/>
    <lineage>
        <taxon>Bacteria</taxon>
        <taxon>Pseudomonadati</taxon>
        <taxon>Thermodesulfobacteriota</taxon>
        <taxon>Desulfovibrionia</taxon>
        <taxon>Desulfovibrionales</taxon>
        <taxon>Desulfovibrionaceae</taxon>
        <taxon>Oceanidesulfovibrio</taxon>
    </lineage>
</organism>
<name>A0A7M3MBK8_9BACT</name>
<dbReference type="CDD" id="cd06333">
    <property type="entry name" value="PBP1_ABC_RPA1789-like"/>
    <property type="match status" value="1"/>
</dbReference>
<evidence type="ECO:0000256" key="1">
    <source>
        <dbReference type="ARBA" id="ARBA00010062"/>
    </source>
</evidence>
<evidence type="ECO:0000256" key="4">
    <source>
        <dbReference type="ARBA" id="ARBA00022970"/>
    </source>
</evidence>
<dbReference type="Pfam" id="PF13458">
    <property type="entry name" value="Peripla_BP_6"/>
    <property type="match status" value="1"/>
</dbReference>
<proteinExistence type="inferred from homology"/>
<protein>
    <submittedName>
        <fullName evidence="7">ABC transporter substrate-binding protein</fullName>
    </submittedName>
</protein>